<sequence length="645" mass="71259">MDNEAPCCSNVLNKKSIFEEFEIASGSCDHTVEFRNDEQPIEIMKFMKNFRDDDNLCDVELEIDGDVIRAHRYILAAASPYFRAMFTNGMLEMTKSRIKLNDISKDSMEELIQFIYSNEITIRGSNVQSLLFAASILQMDNIATACQQFLTKTITVQNCIGLHQFAETYNCTHLLSATDNFAVDNFQFIRGRADFSKIPANHLRGLLMRSDLNVNNEAEVFETIIDWITVDVKERERYLPELFDTVRLPLLGWNYLIRIVNQHPLVKQNAICRERVADSLFHTLAPNKQGTSSSNLDIPESGQYGSMTNSTLSIQSPIVSAVTLHKMRPRKSVAGIIFCAGGRGTLGDPFRSVEAYDWRKNQWFSIADMTVQRRHVGVVSALGDLYAIGGHDGVTHLCSAEMFSPAEGVWRRISSMSTARRGIAVATLDAAIYAVGGLDDSTCFKTVERYDIELDKWSTVADMTIQRGGVGVSALGKYLFAIGGNDGTSSLDTCERFDPLLDRWKIIARMQNRRAGAGVAVLDGHLYAIGGFDDNAPLATCEKYDVLSDIWHPIANMNSPRGGVGVASMGGKVYAIGGHDGSRYLNTVESYDPLTNIWTAVADIKECRAGAGVSWADCRVDQLLSARPHFGESGCAPSTGSSQCI</sequence>
<dbReference type="Pfam" id="PF01344">
    <property type="entry name" value="Kelch_1"/>
    <property type="match status" value="6"/>
</dbReference>
<evidence type="ECO:0000256" key="2">
    <source>
        <dbReference type="ARBA" id="ARBA00022737"/>
    </source>
</evidence>
<reference evidence="4" key="1">
    <citation type="submission" date="2022-11" db="EMBL/GenBank/DDBJ databases">
        <authorList>
            <person name="Kikuchi T."/>
        </authorList>
    </citation>
    <scope>NUCLEOTIDE SEQUENCE</scope>
    <source>
        <strain evidence="4">PS1010</strain>
    </source>
</reference>
<dbReference type="InterPro" id="IPR006652">
    <property type="entry name" value="Kelch_1"/>
</dbReference>
<keyword evidence="1" id="KW-0880">Kelch repeat</keyword>
<dbReference type="Proteomes" id="UP001152747">
    <property type="component" value="Unassembled WGS sequence"/>
</dbReference>
<dbReference type="FunFam" id="1.25.40.420:FF:000001">
    <property type="entry name" value="Kelch-like family member 12"/>
    <property type="match status" value="1"/>
</dbReference>
<evidence type="ECO:0000259" key="3">
    <source>
        <dbReference type="PROSITE" id="PS50097"/>
    </source>
</evidence>
<dbReference type="PANTHER" id="PTHR45632">
    <property type="entry name" value="LD33804P"/>
    <property type="match status" value="1"/>
</dbReference>
<keyword evidence="5" id="KW-1185">Reference proteome</keyword>
<dbReference type="SMART" id="SM00225">
    <property type="entry name" value="BTB"/>
    <property type="match status" value="1"/>
</dbReference>
<name>A0A9P1IWL5_9PELO</name>
<dbReference type="InterPro" id="IPR017096">
    <property type="entry name" value="BTB-kelch_protein"/>
</dbReference>
<dbReference type="Pfam" id="PF07707">
    <property type="entry name" value="BACK"/>
    <property type="match status" value="1"/>
</dbReference>
<dbReference type="PANTHER" id="PTHR45632:SF26">
    <property type="entry name" value="BTB DOMAIN-CONTAINING PROTEIN"/>
    <property type="match status" value="1"/>
</dbReference>
<dbReference type="EMBL" id="CANHGI010000005">
    <property type="protein sequence ID" value="CAI5452374.1"/>
    <property type="molecule type" value="Genomic_DNA"/>
</dbReference>
<dbReference type="PROSITE" id="PS50097">
    <property type="entry name" value="BTB"/>
    <property type="match status" value="1"/>
</dbReference>
<dbReference type="OrthoDB" id="45365at2759"/>
<dbReference type="SMART" id="SM00875">
    <property type="entry name" value="BACK"/>
    <property type="match status" value="1"/>
</dbReference>
<dbReference type="SUPFAM" id="SSF54695">
    <property type="entry name" value="POZ domain"/>
    <property type="match status" value="1"/>
</dbReference>
<dbReference type="InterPro" id="IPR015915">
    <property type="entry name" value="Kelch-typ_b-propeller"/>
</dbReference>
<organism evidence="4 5">
    <name type="scientific">Caenorhabditis angaria</name>
    <dbReference type="NCBI Taxonomy" id="860376"/>
    <lineage>
        <taxon>Eukaryota</taxon>
        <taxon>Metazoa</taxon>
        <taxon>Ecdysozoa</taxon>
        <taxon>Nematoda</taxon>
        <taxon>Chromadorea</taxon>
        <taxon>Rhabditida</taxon>
        <taxon>Rhabditina</taxon>
        <taxon>Rhabditomorpha</taxon>
        <taxon>Rhabditoidea</taxon>
        <taxon>Rhabditidae</taxon>
        <taxon>Peloderinae</taxon>
        <taxon>Caenorhabditis</taxon>
    </lineage>
</organism>
<dbReference type="Gene3D" id="1.25.40.420">
    <property type="match status" value="1"/>
</dbReference>
<dbReference type="SUPFAM" id="SSF117281">
    <property type="entry name" value="Kelch motif"/>
    <property type="match status" value="2"/>
</dbReference>
<dbReference type="Gene3D" id="3.30.710.10">
    <property type="entry name" value="Potassium Channel Kv1.1, Chain A"/>
    <property type="match status" value="1"/>
</dbReference>
<keyword evidence="2" id="KW-0677">Repeat</keyword>
<dbReference type="PIRSF" id="PIRSF037037">
    <property type="entry name" value="Kelch-like_protein_gigaxonin"/>
    <property type="match status" value="1"/>
</dbReference>
<dbReference type="Pfam" id="PF00651">
    <property type="entry name" value="BTB"/>
    <property type="match status" value="1"/>
</dbReference>
<dbReference type="InterPro" id="IPR011333">
    <property type="entry name" value="SKP1/BTB/POZ_sf"/>
</dbReference>
<evidence type="ECO:0000313" key="5">
    <source>
        <dbReference type="Proteomes" id="UP001152747"/>
    </source>
</evidence>
<dbReference type="InterPro" id="IPR011705">
    <property type="entry name" value="BACK"/>
</dbReference>
<dbReference type="Gene3D" id="2.120.10.80">
    <property type="entry name" value="Kelch-type beta propeller"/>
    <property type="match status" value="2"/>
</dbReference>
<feature type="domain" description="BTB" evidence="3">
    <location>
        <begin position="57"/>
        <end position="124"/>
    </location>
</feature>
<proteinExistence type="predicted"/>
<dbReference type="SMART" id="SM00612">
    <property type="entry name" value="Kelch"/>
    <property type="match status" value="6"/>
</dbReference>
<accession>A0A9P1IWL5</accession>
<evidence type="ECO:0000313" key="4">
    <source>
        <dbReference type="EMBL" id="CAI5452374.1"/>
    </source>
</evidence>
<protein>
    <recommendedName>
        <fullName evidence="3">BTB domain-containing protein</fullName>
    </recommendedName>
</protein>
<dbReference type="InterPro" id="IPR000210">
    <property type="entry name" value="BTB/POZ_dom"/>
</dbReference>
<evidence type="ECO:0000256" key="1">
    <source>
        <dbReference type="ARBA" id="ARBA00022441"/>
    </source>
</evidence>
<dbReference type="AlphaFoldDB" id="A0A9P1IWL5"/>
<comment type="caution">
    <text evidence="4">The sequence shown here is derived from an EMBL/GenBank/DDBJ whole genome shotgun (WGS) entry which is preliminary data.</text>
</comment>
<gene>
    <name evidence="4" type="ORF">CAMP_LOCUS15011</name>
</gene>